<dbReference type="RefSeq" id="WP_043408060.1">
    <property type="nucleotide sequence ID" value="NZ_JPMI01000280.1"/>
</dbReference>
<protein>
    <recommendedName>
        <fullName evidence="3">TIGR02270 family protein</fullName>
    </recommendedName>
</protein>
<accession>A0A084SJI1</accession>
<dbReference type="EMBL" id="JPMI01000280">
    <property type="protein sequence ID" value="KFA88616.1"/>
    <property type="molecule type" value="Genomic_DNA"/>
</dbReference>
<dbReference type="InterPro" id="IPR016024">
    <property type="entry name" value="ARM-type_fold"/>
</dbReference>
<evidence type="ECO:0000313" key="1">
    <source>
        <dbReference type="EMBL" id="KFA88616.1"/>
    </source>
</evidence>
<dbReference type="InterPro" id="IPR011959">
    <property type="entry name" value="CHP02270"/>
</dbReference>
<reference evidence="1 2" key="1">
    <citation type="submission" date="2014-07" db="EMBL/GenBank/DDBJ databases">
        <title>Draft Genome Sequence of Gephyronic Acid Producer, Cystobacter violaceus Strain Cb vi76.</title>
        <authorList>
            <person name="Stevens D.C."/>
            <person name="Young J."/>
            <person name="Carmichael R."/>
            <person name="Tan J."/>
            <person name="Taylor R.E."/>
        </authorList>
    </citation>
    <scope>NUCLEOTIDE SEQUENCE [LARGE SCALE GENOMIC DNA]</scope>
    <source>
        <strain evidence="1 2">Cb vi76</strain>
    </source>
</reference>
<proteinExistence type="predicted"/>
<comment type="caution">
    <text evidence="1">The sequence shown here is derived from an EMBL/GenBank/DDBJ whole genome shotgun (WGS) entry which is preliminary data.</text>
</comment>
<evidence type="ECO:0008006" key="3">
    <source>
        <dbReference type="Google" id="ProtNLM"/>
    </source>
</evidence>
<evidence type="ECO:0000313" key="2">
    <source>
        <dbReference type="Proteomes" id="UP000028547"/>
    </source>
</evidence>
<organism evidence="1 2">
    <name type="scientific">Archangium violaceum Cb vi76</name>
    <dbReference type="NCBI Taxonomy" id="1406225"/>
    <lineage>
        <taxon>Bacteria</taxon>
        <taxon>Pseudomonadati</taxon>
        <taxon>Myxococcota</taxon>
        <taxon>Myxococcia</taxon>
        <taxon>Myxococcales</taxon>
        <taxon>Cystobacterineae</taxon>
        <taxon>Archangiaceae</taxon>
        <taxon>Archangium</taxon>
    </lineage>
</organism>
<dbReference type="Proteomes" id="UP000028547">
    <property type="component" value="Unassembled WGS sequence"/>
</dbReference>
<dbReference type="InterPro" id="IPR011989">
    <property type="entry name" value="ARM-like"/>
</dbReference>
<dbReference type="Gene3D" id="1.25.10.10">
    <property type="entry name" value="Leucine-rich Repeat Variant"/>
    <property type="match status" value="1"/>
</dbReference>
<dbReference type="SUPFAM" id="SSF48371">
    <property type="entry name" value="ARM repeat"/>
    <property type="match status" value="1"/>
</dbReference>
<dbReference type="NCBIfam" id="TIGR02270">
    <property type="entry name" value="TIGR02270 family protein"/>
    <property type="match status" value="1"/>
</dbReference>
<dbReference type="AlphaFoldDB" id="A0A084SJI1"/>
<gene>
    <name evidence="1" type="ORF">Q664_40035</name>
</gene>
<name>A0A084SJI1_9BACT</name>
<sequence length="435" mass="47041">MWLENIYEEHLSEAAFLWTQWEQELRGARSTLTEVAVREERLLAHLDALVIGGEPVAEALLKPALEGEDPGEVFTAAFASIAETPPAALETVLALLPVAPAPVLSALKRALELSGREGVESALVARLRGSEDVLVALALEVLAFRDAVPPGMALELLGHSDGRVAAAALRALGAAPRKVSSFDVVPWMSDPRPEVRWGAVELALLSGSRAAWNECRIEIETRGPALREALVFLALGGDDKDLERLLVLAGNEAVRADVLWALGFTGRVAAAETCLELTRQKPPVARLAGEAFSAITGLNLKGVYVEESEDTEEVALPPLEEEDLDADLNPKPEDSLPVPAPAAVMGWWQEARKDFSKDRRYLGGQLFSGATLMEALASGVMRRRSVHAIDLALRTQGGLQVRTFAFTKRQRAEVARAEAVRESLPGQPLVRLFRS</sequence>